<sequence length="373" mass="42703">MNLNKRVYPTLQEFFKYAQMADIKDPEARNIVPLMKILKRAFLANPRILGHYITRTTALASFDWQIVADDMNAAAEAQRRVVKAIDYIVNNHAKTAFYGRNVYKLKIDAQGNEQNISIIEELDQQTYDLEFERLLLIDESGRIIDEINLNENQNYLVDIMPFYVYRGGILRTLMPLEIIRYDIILENANYLRKLKGILQIINKGASTEEQTQAEIAAQKAIQHNYVVTSDFVEFKLNQIAQQAGTNFKDFIDLLNRDIAIAILGQANTPDLPSGSGSRAALQIQKMISADIMYTDMIRVEKLINRLLLLDYKLNFNPNATEAPYKFQFIEAQEQDIEKNAAALETLSRFLPIKKQEAYAMVGLTPPEPDDELL</sequence>
<protein>
    <recommendedName>
        <fullName evidence="7">Portal protein</fullName>
    </recommendedName>
</protein>
<dbReference type="Proteomes" id="UP000183868">
    <property type="component" value="Chromosome"/>
</dbReference>
<dbReference type="RefSeq" id="WP_006927343.1">
    <property type="nucleotide sequence ID" value="NZ_CM001402.1"/>
</dbReference>
<dbReference type="InParanoid" id="H1XTE7"/>
<evidence type="ECO:0000313" key="5">
    <source>
        <dbReference type="Proteomes" id="UP000004671"/>
    </source>
</evidence>
<dbReference type="HOGENOM" id="CLU_741195_0_0_0"/>
<organism evidence="3 5">
    <name type="scientific">Caldithrix abyssi DSM 13497</name>
    <dbReference type="NCBI Taxonomy" id="880073"/>
    <lineage>
        <taxon>Bacteria</taxon>
        <taxon>Pseudomonadati</taxon>
        <taxon>Calditrichota</taxon>
        <taxon>Calditrichia</taxon>
        <taxon>Calditrichales</taxon>
        <taxon>Calditrichaceae</taxon>
        <taxon>Caldithrix</taxon>
    </lineage>
</organism>
<gene>
    <name evidence="1" type="ORF">Cabys_230</name>
    <name evidence="2" type="ORF">Cabys_3584</name>
    <name evidence="3" type="ORF">Calab_0741</name>
    <name evidence="4" type="ORF">Calab_1518</name>
</gene>
<evidence type="ECO:0000313" key="4">
    <source>
        <dbReference type="EMBL" id="EHO41138.1"/>
    </source>
</evidence>
<dbReference type="InterPro" id="IPR009279">
    <property type="entry name" value="Portal_Mu"/>
</dbReference>
<reference evidence="3 5" key="1">
    <citation type="submission" date="2011-09" db="EMBL/GenBank/DDBJ databases">
        <title>The permanent draft genome of Caldithrix abyssi DSM 13497.</title>
        <authorList>
            <consortium name="US DOE Joint Genome Institute (JGI-PGF)"/>
            <person name="Lucas S."/>
            <person name="Han J."/>
            <person name="Lapidus A."/>
            <person name="Bruce D."/>
            <person name="Goodwin L."/>
            <person name="Pitluck S."/>
            <person name="Peters L."/>
            <person name="Kyrpides N."/>
            <person name="Mavromatis K."/>
            <person name="Ivanova N."/>
            <person name="Mikhailova N."/>
            <person name="Chertkov O."/>
            <person name="Detter J.C."/>
            <person name="Tapia R."/>
            <person name="Han C."/>
            <person name="Land M."/>
            <person name="Hauser L."/>
            <person name="Markowitz V."/>
            <person name="Cheng J.-F."/>
            <person name="Hugenholtz P."/>
            <person name="Woyke T."/>
            <person name="Wu D."/>
            <person name="Spring S."/>
            <person name="Brambilla E."/>
            <person name="Klenk H.-P."/>
            <person name="Eisen J.A."/>
        </authorList>
    </citation>
    <scope>NUCLEOTIDE SEQUENCE [LARGE SCALE GENOMIC DNA]</scope>
    <source>
        <strain evidence="3 5">DSM 13497</strain>
    </source>
</reference>
<dbReference type="Proteomes" id="UP000004671">
    <property type="component" value="Chromosome"/>
</dbReference>
<dbReference type="EMBL" id="CM001402">
    <property type="protein sequence ID" value="EHO41138.1"/>
    <property type="molecule type" value="Genomic_DNA"/>
</dbReference>
<dbReference type="STRING" id="880073.Cabys_230"/>
<dbReference type="KEGG" id="caby:Cabys_3584"/>
<accession>H1XTE7</accession>
<dbReference type="EMBL" id="CP018099">
    <property type="protein sequence ID" value="APF16981.1"/>
    <property type="molecule type" value="Genomic_DNA"/>
</dbReference>
<evidence type="ECO:0000313" key="2">
    <source>
        <dbReference type="EMBL" id="APF20330.1"/>
    </source>
</evidence>
<dbReference type="KEGG" id="caby:Cabys_230"/>
<evidence type="ECO:0000313" key="1">
    <source>
        <dbReference type="EMBL" id="APF16981.1"/>
    </source>
</evidence>
<dbReference type="Pfam" id="PF06074">
    <property type="entry name" value="Portal_Mu"/>
    <property type="match status" value="1"/>
</dbReference>
<keyword evidence="5" id="KW-1185">Reference proteome</keyword>
<evidence type="ECO:0000313" key="3">
    <source>
        <dbReference type="EMBL" id="EHO40380.1"/>
    </source>
</evidence>
<name>H1XTE7_CALAY</name>
<evidence type="ECO:0008006" key="7">
    <source>
        <dbReference type="Google" id="ProtNLM"/>
    </source>
</evidence>
<proteinExistence type="predicted"/>
<dbReference type="AlphaFoldDB" id="H1XTE7"/>
<evidence type="ECO:0000313" key="6">
    <source>
        <dbReference type="Proteomes" id="UP000183868"/>
    </source>
</evidence>
<dbReference type="EMBL" id="CP018099">
    <property type="protein sequence ID" value="APF20330.1"/>
    <property type="molecule type" value="Genomic_DNA"/>
</dbReference>
<dbReference type="PaxDb" id="880073-Calab_0741"/>
<reference evidence="1 6" key="2">
    <citation type="submission" date="2016-11" db="EMBL/GenBank/DDBJ databases">
        <title>Genomic analysis of Caldithrix abyssi and proposal of a novel bacterial phylum Caldithrichaeota.</title>
        <authorList>
            <person name="Kublanov I."/>
            <person name="Sigalova O."/>
            <person name="Gavrilov S."/>
            <person name="Lebedinsky A."/>
            <person name="Ivanova N."/>
            <person name="Daum C."/>
            <person name="Reddy T."/>
            <person name="Klenk H.P."/>
            <person name="Goker M."/>
            <person name="Reva O."/>
            <person name="Miroshnichenko M."/>
            <person name="Kyprides N."/>
            <person name="Woyke T."/>
            <person name="Gelfand M."/>
        </authorList>
    </citation>
    <scope>NUCLEOTIDE SEQUENCE [LARGE SCALE GENOMIC DNA]</scope>
    <source>
        <strain evidence="1 6">LF13</strain>
    </source>
</reference>
<dbReference type="EMBL" id="CM001402">
    <property type="protein sequence ID" value="EHO40380.1"/>
    <property type="molecule type" value="Genomic_DNA"/>
</dbReference>